<protein>
    <recommendedName>
        <fullName evidence="3">HMA domain-containing protein</fullName>
    </recommendedName>
</protein>
<evidence type="ECO:0000313" key="1">
    <source>
        <dbReference type="EMBL" id="QDT61844.1"/>
    </source>
</evidence>
<evidence type="ECO:0000313" key="2">
    <source>
        <dbReference type="Proteomes" id="UP000315003"/>
    </source>
</evidence>
<evidence type="ECO:0008006" key="3">
    <source>
        <dbReference type="Google" id="ProtNLM"/>
    </source>
</evidence>
<organism evidence="1 2">
    <name type="scientific">Stieleria bergensis</name>
    <dbReference type="NCBI Taxonomy" id="2528025"/>
    <lineage>
        <taxon>Bacteria</taxon>
        <taxon>Pseudomonadati</taxon>
        <taxon>Planctomycetota</taxon>
        <taxon>Planctomycetia</taxon>
        <taxon>Pirellulales</taxon>
        <taxon>Pirellulaceae</taxon>
        <taxon>Stieleria</taxon>
    </lineage>
</organism>
<accession>A0A517T0C7</accession>
<dbReference type="EMBL" id="CP036272">
    <property type="protein sequence ID" value="QDT61844.1"/>
    <property type="molecule type" value="Genomic_DNA"/>
</dbReference>
<keyword evidence="2" id="KW-1185">Reference proteome</keyword>
<dbReference type="OrthoDB" id="291224at2"/>
<reference evidence="1 2" key="1">
    <citation type="submission" date="2019-02" db="EMBL/GenBank/DDBJ databases">
        <title>Deep-cultivation of Planctomycetes and their phenomic and genomic characterization uncovers novel biology.</title>
        <authorList>
            <person name="Wiegand S."/>
            <person name="Jogler M."/>
            <person name="Boedeker C."/>
            <person name="Pinto D."/>
            <person name="Vollmers J."/>
            <person name="Rivas-Marin E."/>
            <person name="Kohn T."/>
            <person name="Peeters S.H."/>
            <person name="Heuer A."/>
            <person name="Rast P."/>
            <person name="Oberbeckmann S."/>
            <person name="Bunk B."/>
            <person name="Jeske O."/>
            <person name="Meyerdierks A."/>
            <person name="Storesund J.E."/>
            <person name="Kallscheuer N."/>
            <person name="Luecker S."/>
            <person name="Lage O.M."/>
            <person name="Pohl T."/>
            <person name="Merkel B.J."/>
            <person name="Hornburger P."/>
            <person name="Mueller R.-W."/>
            <person name="Bruemmer F."/>
            <person name="Labrenz M."/>
            <person name="Spormann A.M."/>
            <person name="Op den Camp H."/>
            <person name="Overmann J."/>
            <person name="Amann R."/>
            <person name="Jetten M.S.M."/>
            <person name="Mascher T."/>
            <person name="Medema M.H."/>
            <person name="Devos D.P."/>
            <person name="Kaster A.-K."/>
            <person name="Ovreas L."/>
            <person name="Rohde M."/>
            <person name="Galperin M.Y."/>
            <person name="Jogler C."/>
        </authorList>
    </citation>
    <scope>NUCLEOTIDE SEQUENCE [LARGE SCALE GENOMIC DNA]</scope>
    <source>
        <strain evidence="1 2">SV_7m_r</strain>
    </source>
</reference>
<name>A0A517T0C7_9BACT</name>
<dbReference type="AlphaFoldDB" id="A0A517T0C7"/>
<dbReference type="Proteomes" id="UP000315003">
    <property type="component" value="Chromosome"/>
</dbReference>
<dbReference type="RefSeq" id="WP_145276183.1">
    <property type="nucleotide sequence ID" value="NZ_CP036272.1"/>
</dbReference>
<sequence>MRGISYAIAVLVAAGMVYLIAFQEPSNPPQTNAAAVQAEPASLTLNVPEMHCIYACFPSVKENLESREDVISVELVKQKEEGPIDTPNVIVTYSAEFDVDDAVASLEKEGFPNSSVVE</sequence>
<dbReference type="Gene3D" id="3.30.70.100">
    <property type="match status" value="1"/>
</dbReference>
<gene>
    <name evidence="1" type="ORF">SV7mr_43850</name>
</gene>
<proteinExistence type="predicted"/>